<evidence type="ECO:0000313" key="2">
    <source>
        <dbReference type="Proteomes" id="UP000276133"/>
    </source>
</evidence>
<name>A0A3M7RP19_BRAPC</name>
<reference evidence="1 2" key="1">
    <citation type="journal article" date="2018" name="Sci. Rep.">
        <title>Genomic signatures of local adaptation to the degree of environmental predictability in rotifers.</title>
        <authorList>
            <person name="Franch-Gras L."/>
            <person name="Hahn C."/>
            <person name="Garcia-Roger E.M."/>
            <person name="Carmona M.J."/>
            <person name="Serra M."/>
            <person name="Gomez A."/>
        </authorList>
    </citation>
    <scope>NUCLEOTIDE SEQUENCE [LARGE SCALE GENOMIC DNA]</scope>
    <source>
        <strain evidence="1">HYR1</strain>
    </source>
</reference>
<accession>A0A3M7RP19</accession>
<organism evidence="1 2">
    <name type="scientific">Brachionus plicatilis</name>
    <name type="common">Marine rotifer</name>
    <name type="synonym">Brachionus muelleri</name>
    <dbReference type="NCBI Taxonomy" id="10195"/>
    <lineage>
        <taxon>Eukaryota</taxon>
        <taxon>Metazoa</taxon>
        <taxon>Spiralia</taxon>
        <taxon>Gnathifera</taxon>
        <taxon>Rotifera</taxon>
        <taxon>Eurotatoria</taxon>
        <taxon>Monogononta</taxon>
        <taxon>Pseudotrocha</taxon>
        <taxon>Ploima</taxon>
        <taxon>Brachionidae</taxon>
        <taxon>Brachionus</taxon>
    </lineage>
</organism>
<protein>
    <submittedName>
        <fullName evidence="1">Uncharacterized protein</fullName>
    </submittedName>
</protein>
<comment type="caution">
    <text evidence="1">The sequence shown here is derived from an EMBL/GenBank/DDBJ whole genome shotgun (WGS) entry which is preliminary data.</text>
</comment>
<dbReference type="AlphaFoldDB" id="A0A3M7RP19"/>
<proteinExistence type="predicted"/>
<dbReference type="Proteomes" id="UP000276133">
    <property type="component" value="Unassembled WGS sequence"/>
</dbReference>
<keyword evidence="2" id="KW-1185">Reference proteome</keyword>
<dbReference type="EMBL" id="REGN01002975">
    <property type="protein sequence ID" value="RNA25107.1"/>
    <property type="molecule type" value="Genomic_DNA"/>
</dbReference>
<sequence length="127" mass="14974">MCENKRYIFFSSLKNFRDYDIVQLSKLLQLSGLQNSANLAKIRYQCIQALRILQRFCTSLPDFDIFELCKISEIIFFHSSSQRHLNLNVKTKSDQKNHLLLIKRRSPGSHSVKSEEATYKLCRREDD</sequence>
<evidence type="ECO:0000313" key="1">
    <source>
        <dbReference type="EMBL" id="RNA25107.1"/>
    </source>
</evidence>
<gene>
    <name evidence="1" type="ORF">BpHYR1_027379</name>
</gene>